<sequence length="113" mass="12889">MPTLFKNKSCSSSKRTAQPICSPISKRDASVKQESSSYMQGENLVLIYFTFTNLAFVSLHVFCYIPWMSGNNTNVNKKPVSFLESFGNKSSGKRKDFVRYANNMLLFSFLDFQ</sequence>
<keyword evidence="1" id="KW-1133">Transmembrane helix</keyword>
<feature type="transmembrane region" description="Helical" evidence="1">
    <location>
        <begin position="45"/>
        <end position="67"/>
    </location>
</feature>
<keyword evidence="1" id="KW-0812">Transmembrane</keyword>
<organism evidence="2">
    <name type="scientific">Micrurus lemniscatus lemniscatus</name>
    <dbReference type="NCBI Taxonomy" id="129467"/>
    <lineage>
        <taxon>Eukaryota</taxon>
        <taxon>Metazoa</taxon>
        <taxon>Chordata</taxon>
        <taxon>Craniata</taxon>
        <taxon>Vertebrata</taxon>
        <taxon>Euteleostomi</taxon>
        <taxon>Lepidosauria</taxon>
        <taxon>Squamata</taxon>
        <taxon>Bifurcata</taxon>
        <taxon>Unidentata</taxon>
        <taxon>Episquamata</taxon>
        <taxon>Toxicofera</taxon>
        <taxon>Serpentes</taxon>
        <taxon>Colubroidea</taxon>
        <taxon>Elapidae</taxon>
        <taxon>Elapinae</taxon>
        <taxon>Micrurus</taxon>
    </lineage>
</organism>
<proteinExistence type="predicted"/>
<keyword evidence="1" id="KW-0472">Membrane</keyword>
<evidence type="ECO:0000313" key="2">
    <source>
        <dbReference type="EMBL" id="LAA94583.1"/>
    </source>
</evidence>
<evidence type="ECO:0000256" key="1">
    <source>
        <dbReference type="SAM" id="Phobius"/>
    </source>
</evidence>
<dbReference type="AlphaFoldDB" id="A0A2D4JDZ3"/>
<dbReference type="EMBL" id="IACK01180796">
    <property type="protein sequence ID" value="LAA94583.1"/>
    <property type="molecule type" value="Transcribed_RNA"/>
</dbReference>
<name>A0A2D4JDZ3_MICLE</name>
<protein>
    <submittedName>
        <fullName evidence="2">Uncharacterized protein</fullName>
    </submittedName>
</protein>
<accession>A0A2D4JDZ3</accession>
<reference evidence="2" key="1">
    <citation type="submission" date="2017-07" db="EMBL/GenBank/DDBJ databases">
        <authorList>
            <person name="Mikheyev A."/>
            <person name="Grau M."/>
        </authorList>
    </citation>
    <scope>NUCLEOTIDE SEQUENCE</scope>
    <source>
        <tissue evidence="2">Venom_gland</tissue>
    </source>
</reference>
<reference evidence="2" key="2">
    <citation type="submission" date="2017-11" db="EMBL/GenBank/DDBJ databases">
        <title>Coralsnake Venomics: Analyses of Venom Gland Transcriptomes and Proteomes of Six Brazilian Taxa.</title>
        <authorList>
            <person name="Aird S.D."/>
            <person name="Jorge da Silva N."/>
            <person name="Qiu L."/>
            <person name="Villar-Briones A."/>
            <person name="Aparecida-Saddi V."/>
            <person name="Campos-Telles M.P."/>
            <person name="Grau M."/>
            <person name="Mikheyev A.S."/>
        </authorList>
    </citation>
    <scope>NUCLEOTIDE SEQUENCE</scope>
    <source>
        <tissue evidence="2">Venom_gland</tissue>
    </source>
</reference>